<dbReference type="Proteomes" id="UP001258017">
    <property type="component" value="Unassembled WGS sequence"/>
</dbReference>
<keyword evidence="1" id="KW-0175">Coiled coil</keyword>
<comment type="caution">
    <text evidence="2">The sequence shown here is derived from an EMBL/GenBank/DDBJ whole genome shotgun (WGS) entry which is preliminary data.</text>
</comment>
<evidence type="ECO:0000313" key="3">
    <source>
        <dbReference type="Proteomes" id="UP001258017"/>
    </source>
</evidence>
<gene>
    <name evidence="2" type="ORF">KPH14_011211</name>
</gene>
<evidence type="ECO:0000313" key="2">
    <source>
        <dbReference type="EMBL" id="KAK2575484.1"/>
    </source>
</evidence>
<accession>A0AAD9R9F0</accession>
<reference evidence="2" key="1">
    <citation type="submission" date="2021-08" db="EMBL/GenBank/DDBJ databases">
        <authorList>
            <person name="Misof B."/>
            <person name="Oliver O."/>
            <person name="Podsiadlowski L."/>
            <person name="Donath A."/>
            <person name="Peters R."/>
            <person name="Mayer C."/>
            <person name="Rust J."/>
            <person name="Gunkel S."/>
            <person name="Lesny P."/>
            <person name="Martin S."/>
            <person name="Oeyen J.P."/>
            <person name="Petersen M."/>
            <person name="Panagiotis P."/>
            <person name="Wilbrandt J."/>
            <person name="Tanja T."/>
        </authorList>
    </citation>
    <scope>NUCLEOTIDE SEQUENCE</scope>
    <source>
        <strain evidence="2">GBR_01_08_01A</strain>
        <tissue evidence="2">Thorax + abdomen</tissue>
    </source>
</reference>
<organism evidence="2 3">
    <name type="scientific">Odynerus spinipes</name>
    <dbReference type="NCBI Taxonomy" id="1348599"/>
    <lineage>
        <taxon>Eukaryota</taxon>
        <taxon>Metazoa</taxon>
        <taxon>Ecdysozoa</taxon>
        <taxon>Arthropoda</taxon>
        <taxon>Hexapoda</taxon>
        <taxon>Insecta</taxon>
        <taxon>Pterygota</taxon>
        <taxon>Neoptera</taxon>
        <taxon>Endopterygota</taxon>
        <taxon>Hymenoptera</taxon>
        <taxon>Apocrita</taxon>
        <taxon>Aculeata</taxon>
        <taxon>Vespoidea</taxon>
        <taxon>Vespidae</taxon>
        <taxon>Eumeninae</taxon>
        <taxon>Odynerus</taxon>
    </lineage>
</organism>
<proteinExistence type="predicted"/>
<evidence type="ECO:0000256" key="1">
    <source>
        <dbReference type="SAM" id="Coils"/>
    </source>
</evidence>
<dbReference type="EMBL" id="JAIFRP010004413">
    <property type="protein sequence ID" value="KAK2575484.1"/>
    <property type="molecule type" value="Genomic_DNA"/>
</dbReference>
<name>A0AAD9R9F0_9HYME</name>
<protein>
    <submittedName>
        <fullName evidence="2">Uncharacterized protein</fullName>
    </submittedName>
</protein>
<keyword evidence="3" id="KW-1185">Reference proteome</keyword>
<sequence>MENIHELDDLDVFYTEKQLREKIYELQQKSDILEQTQKELLETRRVLYDAKSNLEKNGQISNELKMQILAAIATINRLEDEKTRTYVEHVQLKVNYEAMCNERDSLIEQTKAAKSEIVEANIKLQTAKNKISTLEMLNKNLEESLTMLKSNTLRMIATAESEIVKLKKEYQHLEKSCQIIINLNKRLQTFGLCAHNIHQRDKIEMKKLQCKLASLSIDDLYPSNCDATSHPEIQKLCRKLQALLEELKLSL</sequence>
<reference evidence="2" key="2">
    <citation type="journal article" date="2023" name="Commun. Biol.">
        <title>Intrasexual cuticular hydrocarbon dimorphism in a wasp sheds light on hydrocarbon biosynthesis genes in Hymenoptera.</title>
        <authorList>
            <person name="Moris V.C."/>
            <person name="Podsiadlowski L."/>
            <person name="Martin S."/>
            <person name="Oeyen J.P."/>
            <person name="Donath A."/>
            <person name="Petersen M."/>
            <person name="Wilbrandt J."/>
            <person name="Misof B."/>
            <person name="Liedtke D."/>
            <person name="Thamm M."/>
            <person name="Scheiner R."/>
            <person name="Schmitt T."/>
            <person name="Niehuis O."/>
        </authorList>
    </citation>
    <scope>NUCLEOTIDE SEQUENCE</scope>
    <source>
        <strain evidence="2">GBR_01_08_01A</strain>
    </source>
</reference>
<dbReference type="AlphaFoldDB" id="A0AAD9R9F0"/>
<feature type="coiled-coil region" evidence="1">
    <location>
        <begin position="110"/>
        <end position="176"/>
    </location>
</feature>